<dbReference type="EMBL" id="BOOJ01000052">
    <property type="protein sequence ID" value="GIH95454.1"/>
    <property type="molecule type" value="Genomic_DNA"/>
</dbReference>
<evidence type="ECO:0000313" key="2">
    <source>
        <dbReference type="Proteomes" id="UP000619788"/>
    </source>
</evidence>
<name>A0A8J3SNA3_9ACTN</name>
<organism evidence="1 2">
    <name type="scientific">Planobispora siamensis</name>
    <dbReference type="NCBI Taxonomy" id="936338"/>
    <lineage>
        <taxon>Bacteria</taxon>
        <taxon>Bacillati</taxon>
        <taxon>Actinomycetota</taxon>
        <taxon>Actinomycetes</taxon>
        <taxon>Streptosporangiales</taxon>
        <taxon>Streptosporangiaceae</taxon>
        <taxon>Planobispora</taxon>
    </lineage>
</organism>
<gene>
    <name evidence="1" type="ORF">Psi01_60840</name>
</gene>
<dbReference type="Proteomes" id="UP000619788">
    <property type="component" value="Unassembled WGS sequence"/>
</dbReference>
<proteinExistence type="predicted"/>
<accession>A0A8J3SNA3</accession>
<dbReference type="Pfam" id="PF03837">
    <property type="entry name" value="RecT"/>
    <property type="match status" value="1"/>
</dbReference>
<dbReference type="GO" id="GO:0006259">
    <property type="term" value="P:DNA metabolic process"/>
    <property type="evidence" value="ECO:0007669"/>
    <property type="project" value="InterPro"/>
</dbReference>
<evidence type="ECO:0000313" key="1">
    <source>
        <dbReference type="EMBL" id="GIH95454.1"/>
    </source>
</evidence>
<keyword evidence="2" id="KW-1185">Reference proteome</keyword>
<dbReference type="RefSeq" id="WP_204067547.1">
    <property type="nucleotide sequence ID" value="NZ_BOOJ01000052.1"/>
</dbReference>
<reference evidence="1 2" key="1">
    <citation type="submission" date="2021-01" db="EMBL/GenBank/DDBJ databases">
        <title>Whole genome shotgun sequence of Planobispora siamensis NBRC 107568.</title>
        <authorList>
            <person name="Komaki H."/>
            <person name="Tamura T."/>
        </authorList>
    </citation>
    <scope>NUCLEOTIDE SEQUENCE [LARGE SCALE GENOMIC DNA]</scope>
    <source>
        <strain evidence="1 2">NBRC 107568</strain>
    </source>
</reference>
<dbReference type="InterPro" id="IPR018330">
    <property type="entry name" value="RecT_fam"/>
</dbReference>
<sequence length="437" mass="47219">MTVVIDDAAVPVPQLVGPLTIQPGQSRLTPLQAQAFRAISNFDPRAEPASWPHINVFLQLCIELNLSPWSRKIHLYRRGEGEHARYVIQTGIHGLTELAQRTGRFIRWGETVFTSADDTPAWWHLNPVTGKRERVWVSTWVWPDTHPAAARTTICYYDGKGTEREMTAEVAWQTFAPYQLVYEGHGEDRRKVIGADGVPLVELEPGWSGGKGIYMLAKCSRANILRLAFPAQCGNVFIDEELHAQDARVRDEAATQVIQARAAALAAAQHAGAHGVGGPASPVRTTPRPVNVLVDPAAGVRDGVHDGGRAPAAALRLPVRHIVIHTVGAHAEAVHVPPPTPAQRRAWALAELTEVSTIIGRDVCVPIVRRYGQAGAVLEDVPTDFIVDVLGPLRAVVAVRLRELGRHGEAAAYAGFPAGATAPVAVLFGHADGQDGD</sequence>
<dbReference type="AlphaFoldDB" id="A0A8J3SNA3"/>
<dbReference type="GO" id="GO:0003677">
    <property type="term" value="F:DNA binding"/>
    <property type="evidence" value="ECO:0007669"/>
    <property type="project" value="InterPro"/>
</dbReference>
<protein>
    <submittedName>
        <fullName evidence="1">Uncharacterized protein</fullName>
    </submittedName>
</protein>
<comment type="caution">
    <text evidence="1">The sequence shown here is derived from an EMBL/GenBank/DDBJ whole genome shotgun (WGS) entry which is preliminary data.</text>
</comment>